<feature type="domain" description="SIS" evidence="3">
    <location>
        <begin position="28"/>
        <end position="165"/>
    </location>
</feature>
<protein>
    <submittedName>
        <fullName evidence="4">Bifunctional phosphoglucose/phosphomannose isomerase</fullName>
    </submittedName>
</protein>
<dbReference type="NCBIfam" id="NF006426">
    <property type="entry name" value="PRK08674.1-6"/>
    <property type="match status" value="1"/>
</dbReference>
<gene>
    <name evidence="4" type="ORF">A2908_03075</name>
</gene>
<dbReference type="NCBIfam" id="TIGR02128">
    <property type="entry name" value="G6PI_arch"/>
    <property type="match status" value="1"/>
</dbReference>
<reference evidence="4 5" key="1">
    <citation type="journal article" date="2016" name="Nat. Commun.">
        <title>Thousands of microbial genomes shed light on interconnected biogeochemical processes in an aquifer system.</title>
        <authorList>
            <person name="Anantharaman K."/>
            <person name="Brown C.T."/>
            <person name="Hug L.A."/>
            <person name="Sharon I."/>
            <person name="Castelle C.J."/>
            <person name="Probst A.J."/>
            <person name="Thomas B.C."/>
            <person name="Singh A."/>
            <person name="Wilkins M.J."/>
            <person name="Karaoz U."/>
            <person name="Brodie E.L."/>
            <person name="Williams K.H."/>
            <person name="Hubbard S.S."/>
            <person name="Banfield J.F."/>
        </authorList>
    </citation>
    <scope>NUCLEOTIDE SEQUENCE [LARGE SCALE GENOMIC DNA]</scope>
</reference>
<dbReference type="Proteomes" id="UP000176774">
    <property type="component" value="Unassembled WGS sequence"/>
</dbReference>
<dbReference type="InterPro" id="IPR046348">
    <property type="entry name" value="SIS_dom_sf"/>
</dbReference>
<name>A0A1G2ICC9_9BACT</name>
<dbReference type="InterPro" id="IPR001347">
    <property type="entry name" value="SIS_dom"/>
</dbReference>
<dbReference type="NCBIfam" id="NF006423">
    <property type="entry name" value="PRK08674.1-2"/>
    <property type="match status" value="1"/>
</dbReference>
<dbReference type="STRING" id="1802214.A2908_03075"/>
<evidence type="ECO:0000259" key="3">
    <source>
        <dbReference type="PROSITE" id="PS51464"/>
    </source>
</evidence>
<dbReference type="GO" id="GO:1901135">
    <property type="term" value="P:carbohydrate derivative metabolic process"/>
    <property type="evidence" value="ECO:0007669"/>
    <property type="project" value="InterPro"/>
</dbReference>
<dbReference type="Pfam" id="PF10432">
    <property type="entry name" value="bact-PGI_C"/>
    <property type="match status" value="1"/>
</dbReference>
<dbReference type="GO" id="GO:0097367">
    <property type="term" value="F:carbohydrate derivative binding"/>
    <property type="evidence" value="ECO:0007669"/>
    <property type="project" value="InterPro"/>
</dbReference>
<dbReference type="EMBL" id="MHPA01000027">
    <property type="protein sequence ID" value="OGZ72399.1"/>
    <property type="molecule type" value="Genomic_DNA"/>
</dbReference>
<dbReference type="InterPro" id="IPR019490">
    <property type="entry name" value="Glu6P/Mann6P_isomerase_C"/>
</dbReference>
<comment type="caution">
    <text evidence="4">The sequence shown here is derived from an EMBL/GenBank/DDBJ whole genome shotgun (WGS) entry which is preliminary data.</text>
</comment>
<evidence type="ECO:0000256" key="1">
    <source>
        <dbReference type="ARBA" id="ARBA00010523"/>
    </source>
</evidence>
<dbReference type="SUPFAM" id="SSF53697">
    <property type="entry name" value="SIS domain"/>
    <property type="match status" value="1"/>
</dbReference>
<proteinExistence type="inferred from homology"/>
<sequence length="333" mass="37041">MEISNTDKSNMKQVIIDSPLQIKDGLDLAKNINIENNFSNVIICGIGGSALPGDILNTIVNAPIPISLHRSYNLPTQANEKSLVICISYSGNTEEPLSALQEAITRKLPIICMASGGQIEMLCLKNNIPFVKIPSGIQPRSATGYIFSALVKILANAKIIDDMSSEILRTSKQLQEINTSLENEGNKLAKKLSKKIPVIYSSDSLKNLAMVWKIKFNENSKIPAFYNYFPELNHNEMVGYTGLKKLGIKNFFVIILQDKSEHPRILKRMELTTNIIKKSGAKVEIIGIKDGSPLFKIFSSLLLGDWVSYYLAMENDTDPTPVSMVEEFKKLMQ</sequence>
<dbReference type="PROSITE" id="PS51464">
    <property type="entry name" value="SIS"/>
    <property type="match status" value="1"/>
</dbReference>
<dbReference type="CDD" id="cd05017">
    <property type="entry name" value="SIS_PGI_PMI_1"/>
    <property type="match status" value="1"/>
</dbReference>
<dbReference type="CDD" id="cd05637">
    <property type="entry name" value="SIS_PGI_PMI_2"/>
    <property type="match status" value="1"/>
</dbReference>
<evidence type="ECO:0000313" key="5">
    <source>
        <dbReference type="Proteomes" id="UP000176774"/>
    </source>
</evidence>
<accession>A0A1G2ICC9</accession>
<dbReference type="InterPro" id="IPR035484">
    <property type="entry name" value="SIS_PGI/PMI_1"/>
</dbReference>
<dbReference type="AlphaFoldDB" id="A0A1G2ICC9"/>
<dbReference type="GO" id="GO:0004347">
    <property type="term" value="F:glucose-6-phosphate isomerase activity"/>
    <property type="evidence" value="ECO:0007669"/>
    <property type="project" value="InterPro"/>
</dbReference>
<keyword evidence="2 4" id="KW-0413">Isomerase</keyword>
<dbReference type="GO" id="GO:0004476">
    <property type="term" value="F:mannose-6-phosphate isomerase activity"/>
    <property type="evidence" value="ECO:0007669"/>
    <property type="project" value="InterPro"/>
</dbReference>
<evidence type="ECO:0000256" key="2">
    <source>
        <dbReference type="ARBA" id="ARBA00023235"/>
    </source>
</evidence>
<organism evidence="4 5">
    <name type="scientific">Candidatus Staskawiczbacteria bacterium RIFCSPLOWO2_01_FULL_38_12b</name>
    <dbReference type="NCBI Taxonomy" id="1802214"/>
    <lineage>
        <taxon>Bacteria</taxon>
        <taxon>Candidatus Staskawicziibacteriota</taxon>
    </lineage>
</organism>
<dbReference type="Gene3D" id="3.40.50.10490">
    <property type="entry name" value="Glucose-6-phosphate isomerase like protein, domain 1"/>
    <property type="match status" value="2"/>
</dbReference>
<comment type="similarity">
    <text evidence="1">Belongs to the PGI/PMI family.</text>
</comment>
<dbReference type="GO" id="GO:0005975">
    <property type="term" value="P:carbohydrate metabolic process"/>
    <property type="evidence" value="ECO:0007669"/>
    <property type="project" value="InterPro"/>
</dbReference>
<evidence type="ECO:0000313" key="4">
    <source>
        <dbReference type="EMBL" id="OGZ72399.1"/>
    </source>
</evidence>